<sequence>MSGISFNSAMGMIERNHELVESGGYPYGIAPEVDCWRELAEDRDSEASSSIFTEALNLSEDLEPSVNLTGEPVMEDIVSSLLGISLSSDPNPLVVSTGSNGRIVDRRSKGEIPALKSLLGGGKGCTSDSIFDFAPPLAAQQQFRIEDLYQSNWYRNSASDNIYLG</sequence>
<evidence type="ECO:0000313" key="2">
    <source>
        <dbReference type="Proteomes" id="UP000187455"/>
    </source>
</evidence>
<keyword evidence="2" id="KW-1185">Reference proteome</keyword>
<name>A0A1R0H7P4_9FUNG</name>
<evidence type="ECO:0000313" key="1">
    <source>
        <dbReference type="EMBL" id="OLY85167.1"/>
    </source>
</evidence>
<accession>A0A1R0H7P4</accession>
<organism evidence="1 2">
    <name type="scientific">Smittium mucronatum</name>
    <dbReference type="NCBI Taxonomy" id="133383"/>
    <lineage>
        <taxon>Eukaryota</taxon>
        <taxon>Fungi</taxon>
        <taxon>Fungi incertae sedis</taxon>
        <taxon>Zoopagomycota</taxon>
        <taxon>Kickxellomycotina</taxon>
        <taxon>Harpellomycetes</taxon>
        <taxon>Harpellales</taxon>
        <taxon>Legeriomycetaceae</taxon>
        <taxon>Smittium</taxon>
    </lineage>
</organism>
<dbReference type="AlphaFoldDB" id="A0A1R0H7P4"/>
<dbReference type="Proteomes" id="UP000187455">
    <property type="component" value="Unassembled WGS sequence"/>
</dbReference>
<dbReference type="EMBL" id="LSSL01000207">
    <property type="protein sequence ID" value="OLY85167.1"/>
    <property type="molecule type" value="Genomic_DNA"/>
</dbReference>
<proteinExistence type="predicted"/>
<gene>
    <name evidence="1" type="ORF">AYI68_g646</name>
</gene>
<comment type="caution">
    <text evidence="1">The sequence shown here is derived from an EMBL/GenBank/DDBJ whole genome shotgun (WGS) entry which is preliminary data.</text>
</comment>
<protein>
    <submittedName>
        <fullName evidence="1">Uncharacterized protein</fullName>
    </submittedName>
</protein>
<reference evidence="1 2" key="1">
    <citation type="journal article" date="2016" name="Mol. Biol. Evol.">
        <title>Genome-Wide Survey of Gut Fungi (Harpellales) Reveals the First Horizontally Transferred Ubiquitin Gene from a Mosquito Host.</title>
        <authorList>
            <person name="Wang Y."/>
            <person name="White M.M."/>
            <person name="Kvist S."/>
            <person name="Moncalvo J.M."/>
        </authorList>
    </citation>
    <scope>NUCLEOTIDE SEQUENCE [LARGE SCALE GENOMIC DNA]</scope>
    <source>
        <strain evidence="1 2">ALG-7-W6</strain>
    </source>
</reference>